<evidence type="ECO:0000313" key="2">
    <source>
        <dbReference type="Proteomes" id="UP000176751"/>
    </source>
</evidence>
<comment type="caution">
    <text evidence="1">The sequence shown here is derived from an EMBL/GenBank/DDBJ whole genome shotgun (WGS) entry which is preliminary data.</text>
</comment>
<reference evidence="1 2" key="1">
    <citation type="journal article" date="2016" name="Nat. Commun.">
        <title>Thousands of microbial genomes shed light on interconnected biogeochemical processes in an aquifer system.</title>
        <authorList>
            <person name="Anantharaman K."/>
            <person name="Brown C.T."/>
            <person name="Hug L.A."/>
            <person name="Sharon I."/>
            <person name="Castelle C.J."/>
            <person name="Probst A.J."/>
            <person name="Thomas B.C."/>
            <person name="Singh A."/>
            <person name="Wilkins M.J."/>
            <person name="Karaoz U."/>
            <person name="Brodie E.L."/>
            <person name="Williams K.H."/>
            <person name="Hubbard S.S."/>
            <person name="Banfield J.F."/>
        </authorList>
    </citation>
    <scope>NUCLEOTIDE SEQUENCE [LARGE SCALE GENOMIC DNA]</scope>
</reference>
<dbReference type="Proteomes" id="UP000176751">
    <property type="component" value="Unassembled WGS sequence"/>
</dbReference>
<dbReference type="STRING" id="1797737.A2196_05385"/>
<dbReference type="AlphaFoldDB" id="A0A1F5HGF2"/>
<dbReference type="EMBL" id="MFCA01000002">
    <property type="protein sequence ID" value="OGE03204.1"/>
    <property type="molecule type" value="Genomic_DNA"/>
</dbReference>
<accession>A0A1F5HGF2</accession>
<protein>
    <submittedName>
        <fullName evidence="1">Uncharacterized protein</fullName>
    </submittedName>
</protein>
<sequence length="257" mass="29173">MEPKEKKGTRIVIGPQELTPEEQRIRDATTGAIEQLRSDLEKSQALAEFMANYRALRALCRADLSWMQPNEITTESLIVSFRSQTEAIEDAKIASELLPVIQSTSGQPDQIKMTLKRIRDKRGYYTYAVLAQFPKGKFAEDPVFGHMDRQPDETDIIYFRPTSPCVLHTCDDLFKIHRNNGFHIPFKTRNEAVALLEQTPEGLNEYVVSRTEEGRVKQEAGNFILVALHGAYSNEINVVRVSKFLSRQTGAEPSTRN</sequence>
<gene>
    <name evidence="1" type="ORF">A2196_05385</name>
</gene>
<evidence type="ECO:0000313" key="1">
    <source>
        <dbReference type="EMBL" id="OGE03204.1"/>
    </source>
</evidence>
<name>A0A1F5HGF2_9BACT</name>
<proteinExistence type="predicted"/>
<organism evidence="1 2">
    <name type="scientific">Candidatus Curtissbacteria bacterium RIFOXYA1_FULL_41_14</name>
    <dbReference type="NCBI Taxonomy" id="1797737"/>
    <lineage>
        <taxon>Bacteria</taxon>
        <taxon>Candidatus Curtissiibacteriota</taxon>
    </lineage>
</organism>